<keyword evidence="4" id="KW-0408">Iron</keyword>
<accession>A0A0H3K1E7</accession>
<evidence type="ECO:0000256" key="3">
    <source>
        <dbReference type="ARBA" id="ARBA00022723"/>
    </source>
</evidence>
<dbReference type="Gene3D" id="3.30.70.20">
    <property type="match status" value="1"/>
</dbReference>
<comment type="cofactor">
    <cofactor evidence="1">
        <name>[4Fe-4S] cluster</name>
        <dbReference type="ChEBI" id="CHEBI:49883"/>
    </cofactor>
</comment>
<keyword evidence="5" id="KW-0411">Iron-sulfur</keyword>
<dbReference type="AlphaFoldDB" id="A0A0H3K1E7"/>
<dbReference type="EMBL" id="AP008231">
    <property type="protein sequence ID" value="BAD79090.1"/>
    <property type="molecule type" value="Genomic_DNA"/>
</dbReference>
<feature type="domain" description="4Fe-4S ferredoxin-type" evidence="6">
    <location>
        <begin position="121"/>
        <end position="144"/>
    </location>
</feature>
<dbReference type="Pfam" id="PF25160">
    <property type="entry name" value="LdpA_Fe-S-bd"/>
    <property type="match status" value="1"/>
</dbReference>
<protein>
    <submittedName>
        <fullName evidence="7">7Fe-8S cluster-binding motif protein</fullName>
    </submittedName>
</protein>
<dbReference type="PANTHER" id="PTHR24960">
    <property type="entry name" value="PHOTOSYSTEM I IRON-SULFUR CENTER-RELATED"/>
    <property type="match status" value="1"/>
</dbReference>
<evidence type="ECO:0000313" key="8">
    <source>
        <dbReference type="Proteomes" id="UP000001175"/>
    </source>
</evidence>
<dbReference type="InterPro" id="IPR017900">
    <property type="entry name" value="4Fe4S_Fe_S_CS"/>
</dbReference>
<proteinExistence type="predicted"/>
<dbReference type="InterPro" id="IPR017896">
    <property type="entry name" value="4Fe4S_Fe-S-bd"/>
</dbReference>
<evidence type="ECO:0000256" key="2">
    <source>
        <dbReference type="ARBA" id="ARBA00022485"/>
    </source>
</evidence>
<evidence type="ECO:0000313" key="7">
    <source>
        <dbReference type="EMBL" id="BAD79090.1"/>
    </source>
</evidence>
<name>A0A0H3K1E7_SYNP6</name>
<evidence type="ECO:0000256" key="4">
    <source>
        <dbReference type="ARBA" id="ARBA00023004"/>
    </source>
</evidence>
<evidence type="ECO:0000256" key="5">
    <source>
        <dbReference type="ARBA" id="ARBA00023014"/>
    </source>
</evidence>
<dbReference type="PROSITE" id="PS00198">
    <property type="entry name" value="4FE4S_FER_1"/>
    <property type="match status" value="1"/>
</dbReference>
<dbReference type="RefSeq" id="WP_011243212.1">
    <property type="nucleotide sequence ID" value="NC_006576.1"/>
</dbReference>
<dbReference type="InterPro" id="IPR050157">
    <property type="entry name" value="PSI_iron-sulfur_center"/>
</dbReference>
<organism evidence="7 8">
    <name type="scientific">Synechococcus sp. (strain ATCC 27144 / PCC 6301 / SAUG 1402/1)</name>
    <name type="common">Anacystis nidulans</name>
    <dbReference type="NCBI Taxonomy" id="269084"/>
    <lineage>
        <taxon>Bacteria</taxon>
        <taxon>Bacillati</taxon>
        <taxon>Cyanobacteriota</taxon>
        <taxon>Cyanophyceae</taxon>
        <taxon>Synechococcales</taxon>
        <taxon>Synechococcaceae</taxon>
        <taxon>Synechococcus</taxon>
    </lineage>
</organism>
<sequence>MSASFPLEALQAGHWFKLICGASYQHLPVIRNLALTYALAGADCVDVAAEPAVVRSALAGLAAYERLTGRDRPWLMVSLNDGEDLHFPRAWFDPDRCPTDCPRPCERVCPTDAITSTGVQRDRCYGCGRCLPICPLGLIEAQAWQVDAAALLPELLDLGINAIEIHTQVGHQKEFQQLWQQLQPWLPQLQAIAISCPAHPEAIAYLWDLQELVGNTVETVIWQTDGRPMSGDIGAGTTHAAVRFAQAMLTEGPPGHVQLAGGTNAHTVAKLQELKLLAPQVSRFVAGIACGGAARTPLAELLEPLAEQQRSLEAHPEVLQAAVTTAIALVGPLKQAVGGATRSIPAFLLRTP</sequence>
<dbReference type="Pfam" id="PF12617">
    <property type="entry name" value="LdpA_C"/>
    <property type="match status" value="1"/>
</dbReference>
<dbReference type="GO" id="GO:0051539">
    <property type="term" value="F:4 iron, 4 sulfur cluster binding"/>
    <property type="evidence" value="ECO:0007669"/>
    <property type="project" value="UniProtKB-KW"/>
</dbReference>
<dbReference type="SUPFAM" id="SSF54862">
    <property type="entry name" value="4Fe-4S ferredoxins"/>
    <property type="match status" value="1"/>
</dbReference>
<keyword evidence="3" id="KW-0479">Metal-binding</keyword>
<dbReference type="PANTHER" id="PTHR24960:SF79">
    <property type="entry name" value="PHOTOSYSTEM I IRON-SULFUR CENTER"/>
    <property type="match status" value="1"/>
</dbReference>
<keyword evidence="2" id="KW-0004">4Fe-4S</keyword>
<feature type="domain" description="4Fe-4S ferredoxin-type" evidence="6">
    <location>
        <begin position="88"/>
        <end position="119"/>
    </location>
</feature>
<gene>
    <name evidence="7" type="primary">ldpA</name>
    <name evidence="7" type="ordered locus">syc0900_c</name>
</gene>
<dbReference type="GO" id="GO:0046872">
    <property type="term" value="F:metal ion binding"/>
    <property type="evidence" value="ECO:0007669"/>
    <property type="project" value="UniProtKB-KW"/>
</dbReference>
<dbReference type="InterPro" id="IPR057431">
    <property type="entry name" value="LdpA_Fe-S-bd"/>
</dbReference>
<evidence type="ECO:0000259" key="6">
    <source>
        <dbReference type="PROSITE" id="PS51379"/>
    </source>
</evidence>
<reference evidence="7 8" key="1">
    <citation type="journal article" date="2007" name="Photosyn. Res.">
        <title>Complete nucleotide sequence of the freshwater unicellular cyanobacterium Synechococcus elongatus PCC 6301 chromosome: gene content and organization.</title>
        <authorList>
            <person name="Sugita C."/>
            <person name="Ogata K."/>
            <person name="Shikata M."/>
            <person name="Jikuya H."/>
            <person name="Takano J."/>
            <person name="Furumichi M."/>
            <person name="Kanehisa M."/>
            <person name="Omata T."/>
            <person name="Sugiura M."/>
            <person name="Sugita M."/>
        </authorList>
    </citation>
    <scope>NUCLEOTIDE SEQUENCE [LARGE SCALE GENOMIC DNA]</scope>
    <source>
        <strain evidence="8">ATCC 27144 / PCC 6301 / SAUG 1402/1</strain>
    </source>
</reference>
<evidence type="ECO:0000256" key="1">
    <source>
        <dbReference type="ARBA" id="ARBA00001966"/>
    </source>
</evidence>
<dbReference type="InterPro" id="IPR021039">
    <property type="entry name" value="Fe-S-bd_prot_LdpA_C"/>
</dbReference>
<dbReference type="eggNOG" id="COG1149">
    <property type="taxonomic scope" value="Bacteria"/>
</dbReference>
<dbReference type="PROSITE" id="PS51379">
    <property type="entry name" value="4FE4S_FER_2"/>
    <property type="match status" value="2"/>
</dbReference>
<dbReference type="NCBIfam" id="NF045992">
    <property type="entry name" value="CircClkLdpA"/>
    <property type="match status" value="1"/>
</dbReference>
<dbReference type="KEGG" id="syc:syc0900_c"/>
<dbReference type="Proteomes" id="UP000001175">
    <property type="component" value="Chromosome"/>
</dbReference>